<dbReference type="EMBL" id="SJPG01000001">
    <property type="protein sequence ID" value="TWT62278.1"/>
    <property type="molecule type" value="Genomic_DNA"/>
</dbReference>
<dbReference type="SUPFAM" id="SSF69065">
    <property type="entry name" value="RNase III domain-like"/>
    <property type="match status" value="1"/>
</dbReference>
<keyword evidence="8" id="KW-0479">Metal-binding</keyword>
<dbReference type="CDD" id="cd00593">
    <property type="entry name" value="RIBOc"/>
    <property type="match status" value="1"/>
</dbReference>
<keyword evidence="8" id="KW-0963">Cytoplasm</keyword>
<comment type="subunit">
    <text evidence="8">Homodimer.</text>
</comment>
<dbReference type="GO" id="GO:0019843">
    <property type="term" value="F:rRNA binding"/>
    <property type="evidence" value="ECO:0007669"/>
    <property type="project" value="UniProtKB-KW"/>
</dbReference>
<dbReference type="PROSITE" id="PS50137">
    <property type="entry name" value="DS_RBD"/>
    <property type="match status" value="1"/>
</dbReference>
<dbReference type="GO" id="GO:0004525">
    <property type="term" value="F:ribonuclease III activity"/>
    <property type="evidence" value="ECO:0007669"/>
    <property type="project" value="UniProtKB-UniRule"/>
</dbReference>
<comment type="catalytic activity">
    <reaction evidence="1 8">
        <text>Endonucleolytic cleavage to 5'-phosphomonoester.</text>
        <dbReference type="EC" id="3.1.26.3"/>
    </reaction>
</comment>
<evidence type="ECO:0000256" key="7">
    <source>
        <dbReference type="ARBA" id="ARBA00022884"/>
    </source>
</evidence>
<accession>A0A5C5XHV0</accession>
<comment type="function">
    <text evidence="8">Digests double-stranded RNA. Involved in the processing of primary rRNA transcript to yield the immediate precursors to the large and small rRNAs (23S and 16S). Processes some mRNAs, and tRNAs when they are encoded in the rRNA operon. Processes pre-crRNA and tracrRNA of type II CRISPR loci if present in the organism.</text>
</comment>
<dbReference type="CDD" id="cd10845">
    <property type="entry name" value="DSRM_RNAse_III_family"/>
    <property type="match status" value="1"/>
</dbReference>
<dbReference type="EC" id="3.1.26.3" evidence="8"/>
<feature type="active site" evidence="8">
    <location>
        <position position="128"/>
    </location>
</feature>
<keyword evidence="3 8" id="KW-0507">mRNA processing</keyword>
<dbReference type="Pfam" id="PF00035">
    <property type="entry name" value="dsrm"/>
    <property type="match status" value="1"/>
</dbReference>
<keyword evidence="8" id="KW-0819">tRNA processing</keyword>
<keyword evidence="5 8" id="KW-0255">Endonuclease</keyword>
<gene>
    <name evidence="8 11" type="primary">rnc</name>
    <name evidence="11" type="ORF">Pan54_30190</name>
</gene>
<name>A0A5C5XHV0_9PLAN</name>
<dbReference type="Gene3D" id="1.10.1520.10">
    <property type="entry name" value="Ribonuclease III domain"/>
    <property type="match status" value="1"/>
</dbReference>
<dbReference type="SMART" id="SM00358">
    <property type="entry name" value="DSRM"/>
    <property type="match status" value="1"/>
</dbReference>
<dbReference type="GO" id="GO:0005737">
    <property type="term" value="C:cytoplasm"/>
    <property type="evidence" value="ECO:0007669"/>
    <property type="project" value="UniProtKB-SubCell"/>
</dbReference>
<keyword evidence="8" id="KW-0460">Magnesium</keyword>
<dbReference type="GO" id="GO:0006397">
    <property type="term" value="P:mRNA processing"/>
    <property type="evidence" value="ECO:0007669"/>
    <property type="project" value="UniProtKB-UniRule"/>
</dbReference>
<keyword evidence="8" id="KW-0699">rRNA-binding</keyword>
<comment type="cofactor">
    <cofactor evidence="8">
        <name>Mg(2+)</name>
        <dbReference type="ChEBI" id="CHEBI:18420"/>
    </cofactor>
</comment>
<dbReference type="GO" id="GO:0046872">
    <property type="term" value="F:metal ion binding"/>
    <property type="evidence" value="ECO:0007669"/>
    <property type="project" value="UniProtKB-KW"/>
</dbReference>
<evidence type="ECO:0000256" key="8">
    <source>
        <dbReference type="HAMAP-Rule" id="MF_00104"/>
    </source>
</evidence>
<dbReference type="PROSITE" id="PS50142">
    <property type="entry name" value="RNASE_3_2"/>
    <property type="match status" value="1"/>
</dbReference>
<dbReference type="GO" id="GO:0003725">
    <property type="term" value="F:double-stranded RNA binding"/>
    <property type="evidence" value="ECO:0007669"/>
    <property type="project" value="TreeGrafter"/>
</dbReference>
<dbReference type="Gene3D" id="3.30.160.20">
    <property type="match status" value="1"/>
</dbReference>
<feature type="domain" description="DRBM" evidence="9">
    <location>
        <begin position="166"/>
        <end position="235"/>
    </location>
</feature>
<comment type="caution">
    <text evidence="11">The sequence shown here is derived from an EMBL/GenBank/DDBJ whole genome shotgun (WGS) entry which is preliminary data.</text>
</comment>
<keyword evidence="4 8" id="KW-0540">Nuclease</keyword>
<feature type="domain" description="RNase III" evidence="10">
    <location>
        <begin position="15"/>
        <end position="139"/>
    </location>
</feature>
<dbReference type="PANTHER" id="PTHR11207:SF0">
    <property type="entry name" value="RIBONUCLEASE 3"/>
    <property type="match status" value="1"/>
</dbReference>
<comment type="subcellular location">
    <subcellularLocation>
        <location evidence="8">Cytoplasm</location>
    </subcellularLocation>
</comment>
<evidence type="ECO:0000256" key="1">
    <source>
        <dbReference type="ARBA" id="ARBA00000109"/>
    </source>
</evidence>
<protein>
    <recommendedName>
        <fullName evidence="8">Ribonuclease 3</fullName>
        <ecNumber evidence="8">3.1.26.3</ecNumber>
    </recommendedName>
    <alternativeName>
        <fullName evidence="8">Ribonuclease III</fullName>
        <shortName evidence="8">RNase III</shortName>
    </alternativeName>
</protein>
<keyword evidence="6 8" id="KW-0378">Hydrolase</keyword>
<evidence type="ECO:0000259" key="10">
    <source>
        <dbReference type="PROSITE" id="PS50142"/>
    </source>
</evidence>
<dbReference type="OrthoDB" id="9805026at2"/>
<dbReference type="NCBIfam" id="TIGR02191">
    <property type="entry name" value="RNaseIII"/>
    <property type="match status" value="1"/>
</dbReference>
<organism evidence="11 12">
    <name type="scientific">Rubinisphaera italica</name>
    <dbReference type="NCBI Taxonomy" id="2527969"/>
    <lineage>
        <taxon>Bacteria</taxon>
        <taxon>Pseudomonadati</taxon>
        <taxon>Planctomycetota</taxon>
        <taxon>Planctomycetia</taxon>
        <taxon>Planctomycetales</taxon>
        <taxon>Planctomycetaceae</taxon>
        <taxon>Rubinisphaera</taxon>
    </lineage>
</organism>
<dbReference type="Pfam" id="PF14622">
    <property type="entry name" value="Ribonucleas_3_3"/>
    <property type="match status" value="1"/>
</dbReference>
<evidence type="ECO:0000256" key="2">
    <source>
        <dbReference type="ARBA" id="ARBA00010183"/>
    </source>
</evidence>
<comment type="similarity">
    <text evidence="2">Belongs to the ribonuclease III family.</text>
</comment>
<comment type="caution">
    <text evidence="8">Lacks conserved residue(s) required for the propagation of feature annotation.</text>
</comment>
<dbReference type="Proteomes" id="UP000316095">
    <property type="component" value="Unassembled WGS sequence"/>
</dbReference>
<dbReference type="InterPro" id="IPR011907">
    <property type="entry name" value="RNase_III"/>
</dbReference>
<sequence>MTTESDDSFLSEALLTACEQTLGYTFKQRSLLKTSLTHASIAPTRLQSNERMEFLGDAILGAIVCDRLFALNPNDEEGPLTQMKSEVVSRTACAQAAISLGLQQFVLMSKGLHLSPELPHSVLAGIFESVIAAIYLDGGFEAAFAFINRNLEHLISHAAESEHIRNSKSLLQQYTQKELSETPTYRLVEEVGPDHNKSFLVAAVVGPTTFAPAWGANKKEAEQKAALNALCQLQNDPIPYQHENIANPDSIN</sequence>
<dbReference type="AlphaFoldDB" id="A0A5C5XHV0"/>
<evidence type="ECO:0000256" key="3">
    <source>
        <dbReference type="ARBA" id="ARBA00022664"/>
    </source>
</evidence>
<evidence type="ECO:0000256" key="4">
    <source>
        <dbReference type="ARBA" id="ARBA00022722"/>
    </source>
</evidence>
<proteinExistence type="inferred from homology"/>
<evidence type="ECO:0000259" key="9">
    <source>
        <dbReference type="PROSITE" id="PS50137"/>
    </source>
</evidence>
<dbReference type="PROSITE" id="PS00517">
    <property type="entry name" value="RNASE_3_1"/>
    <property type="match status" value="1"/>
</dbReference>
<feature type="active site" evidence="8">
    <location>
        <position position="57"/>
    </location>
</feature>
<dbReference type="SUPFAM" id="SSF54768">
    <property type="entry name" value="dsRNA-binding domain-like"/>
    <property type="match status" value="1"/>
</dbReference>
<dbReference type="GO" id="GO:0006364">
    <property type="term" value="P:rRNA processing"/>
    <property type="evidence" value="ECO:0007669"/>
    <property type="project" value="UniProtKB-UniRule"/>
</dbReference>
<evidence type="ECO:0000256" key="5">
    <source>
        <dbReference type="ARBA" id="ARBA00022759"/>
    </source>
</evidence>
<evidence type="ECO:0000313" key="12">
    <source>
        <dbReference type="Proteomes" id="UP000316095"/>
    </source>
</evidence>
<dbReference type="RefSeq" id="WP_146504156.1">
    <property type="nucleotide sequence ID" value="NZ_SJPG01000001.1"/>
</dbReference>
<feature type="binding site" evidence="8">
    <location>
        <position position="53"/>
    </location>
    <ligand>
        <name>Mg(2+)</name>
        <dbReference type="ChEBI" id="CHEBI:18420"/>
    </ligand>
</feature>
<dbReference type="SMART" id="SM00535">
    <property type="entry name" value="RIBOc"/>
    <property type="match status" value="1"/>
</dbReference>
<dbReference type="GO" id="GO:0008033">
    <property type="term" value="P:tRNA processing"/>
    <property type="evidence" value="ECO:0007669"/>
    <property type="project" value="UniProtKB-KW"/>
</dbReference>
<dbReference type="InterPro" id="IPR014720">
    <property type="entry name" value="dsRBD_dom"/>
</dbReference>
<dbReference type="PANTHER" id="PTHR11207">
    <property type="entry name" value="RIBONUCLEASE III"/>
    <property type="match status" value="1"/>
</dbReference>
<keyword evidence="7 8" id="KW-0694">RNA-binding</keyword>
<feature type="binding site" evidence="8">
    <location>
        <position position="128"/>
    </location>
    <ligand>
        <name>Mg(2+)</name>
        <dbReference type="ChEBI" id="CHEBI:18420"/>
    </ligand>
</feature>
<evidence type="ECO:0000313" key="11">
    <source>
        <dbReference type="EMBL" id="TWT62278.1"/>
    </source>
</evidence>
<dbReference type="InterPro" id="IPR036389">
    <property type="entry name" value="RNase_III_sf"/>
</dbReference>
<keyword evidence="8" id="KW-0698">rRNA processing</keyword>
<evidence type="ECO:0000256" key="6">
    <source>
        <dbReference type="ARBA" id="ARBA00022801"/>
    </source>
</evidence>
<dbReference type="GO" id="GO:0010468">
    <property type="term" value="P:regulation of gene expression"/>
    <property type="evidence" value="ECO:0007669"/>
    <property type="project" value="TreeGrafter"/>
</dbReference>
<dbReference type="InterPro" id="IPR000999">
    <property type="entry name" value="RNase_III_dom"/>
</dbReference>
<keyword evidence="12" id="KW-1185">Reference proteome</keyword>
<reference evidence="11 12" key="1">
    <citation type="submission" date="2019-02" db="EMBL/GenBank/DDBJ databases">
        <title>Deep-cultivation of Planctomycetes and their phenomic and genomic characterization uncovers novel biology.</title>
        <authorList>
            <person name="Wiegand S."/>
            <person name="Jogler M."/>
            <person name="Boedeker C."/>
            <person name="Pinto D."/>
            <person name="Vollmers J."/>
            <person name="Rivas-Marin E."/>
            <person name="Kohn T."/>
            <person name="Peeters S.H."/>
            <person name="Heuer A."/>
            <person name="Rast P."/>
            <person name="Oberbeckmann S."/>
            <person name="Bunk B."/>
            <person name="Jeske O."/>
            <person name="Meyerdierks A."/>
            <person name="Storesund J.E."/>
            <person name="Kallscheuer N."/>
            <person name="Luecker S."/>
            <person name="Lage O.M."/>
            <person name="Pohl T."/>
            <person name="Merkel B.J."/>
            <person name="Hornburger P."/>
            <person name="Mueller R.-W."/>
            <person name="Bruemmer F."/>
            <person name="Labrenz M."/>
            <person name="Spormann A.M."/>
            <person name="Op Den Camp H."/>
            <person name="Overmann J."/>
            <person name="Amann R."/>
            <person name="Jetten M.S.M."/>
            <person name="Mascher T."/>
            <person name="Medema M.H."/>
            <person name="Devos D.P."/>
            <person name="Kaster A.-K."/>
            <person name="Ovreas L."/>
            <person name="Rohde M."/>
            <person name="Galperin M.Y."/>
            <person name="Jogler C."/>
        </authorList>
    </citation>
    <scope>NUCLEOTIDE SEQUENCE [LARGE SCALE GENOMIC DNA]</scope>
    <source>
        <strain evidence="11 12">Pan54</strain>
    </source>
</reference>
<dbReference type="HAMAP" id="MF_00104">
    <property type="entry name" value="RNase_III"/>
    <property type="match status" value="1"/>
</dbReference>